<dbReference type="PANTHER" id="PTHR43489:SF6">
    <property type="entry name" value="HYDROXYPYRUVATE ISOMERASE-RELATED"/>
    <property type="match status" value="1"/>
</dbReference>
<proteinExistence type="inferred from homology"/>
<keyword evidence="5" id="KW-0540">Nuclease</keyword>
<evidence type="ECO:0000313" key="6">
    <source>
        <dbReference type="Proteomes" id="UP000013526"/>
    </source>
</evidence>
<dbReference type="InterPro" id="IPR053398">
    <property type="entry name" value="HPT_OtnI_isomerases"/>
</dbReference>
<reference evidence="5 6" key="1">
    <citation type="journal article" date="2013" name="Genome Announc.">
        <title>Draft Genome Sequence of Aeromonas molluscorum Strain 848TT, Isolated from Bivalve Molluscs.</title>
        <authorList>
            <person name="Spataro N."/>
            <person name="Farfan M."/>
            <person name="Albarral V."/>
            <person name="Sanglas A."/>
            <person name="Loren J.G."/>
            <person name="Fuste M.C."/>
            <person name="Bosch E."/>
        </authorList>
    </citation>
    <scope>NUCLEOTIDE SEQUENCE [LARGE SCALE GENOMIC DNA]</scope>
    <source>
        <strain evidence="5 6">848</strain>
    </source>
</reference>
<dbReference type="InterPro" id="IPR026040">
    <property type="entry name" value="HyI-like"/>
</dbReference>
<evidence type="ECO:0000256" key="2">
    <source>
        <dbReference type="PIRNR" id="PIRNR006241"/>
    </source>
</evidence>
<dbReference type="InterPro" id="IPR036237">
    <property type="entry name" value="Xyl_isomerase-like_sf"/>
</dbReference>
<dbReference type="GO" id="GO:0008903">
    <property type="term" value="F:hydroxypyruvate isomerase activity"/>
    <property type="evidence" value="ECO:0007669"/>
    <property type="project" value="TreeGrafter"/>
</dbReference>
<dbReference type="InterPro" id="IPR013022">
    <property type="entry name" value="Xyl_isomerase-like_TIM-brl"/>
</dbReference>
<feature type="active site" description="Proton donor/acceptor" evidence="3">
    <location>
        <position position="145"/>
    </location>
</feature>
<evidence type="ECO:0000256" key="3">
    <source>
        <dbReference type="PIRSR" id="PIRSR006241-50"/>
    </source>
</evidence>
<gene>
    <name evidence="5" type="ORF">G113_20407</name>
</gene>
<dbReference type="AlphaFoldDB" id="R1EZU9"/>
<dbReference type="GO" id="GO:0046487">
    <property type="term" value="P:glyoxylate metabolic process"/>
    <property type="evidence" value="ECO:0007669"/>
    <property type="project" value="TreeGrafter"/>
</dbReference>
<evidence type="ECO:0000313" key="5">
    <source>
        <dbReference type="EMBL" id="EOD53298.1"/>
    </source>
</evidence>
<dbReference type="OrthoDB" id="9786584at2"/>
<feature type="active site" description="Proton donor/acceptor" evidence="3">
    <location>
        <position position="242"/>
    </location>
</feature>
<keyword evidence="5" id="KW-0378">Hydrolase</keyword>
<comment type="caution">
    <text evidence="5">The sequence shown here is derived from an EMBL/GenBank/DDBJ whole genome shotgun (WGS) entry which is preliminary data.</text>
</comment>
<accession>R1EZU9</accession>
<dbReference type="EMBL" id="AQGQ01000258">
    <property type="protein sequence ID" value="EOD53298.1"/>
    <property type="molecule type" value="Genomic_DNA"/>
</dbReference>
<organism evidence="5 6">
    <name type="scientific">Aeromonas molluscorum 848</name>
    <dbReference type="NCBI Taxonomy" id="1268236"/>
    <lineage>
        <taxon>Bacteria</taxon>
        <taxon>Pseudomonadati</taxon>
        <taxon>Pseudomonadota</taxon>
        <taxon>Gammaproteobacteria</taxon>
        <taxon>Aeromonadales</taxon>
        <taxon>Aeromonadaceae</taxon>
        <taxon>Aeromonas</taxon>
    </lineage>
</organism>
<feature type="domain" description="Xylose isomerase-like TIM barrel" evidence="4">
    <location>
        <begin position="23"/>
        <end position="258"/>
    </location>
</feature>
<dbReference type="Pfam" id="PF01261">
    <property type="entry name" value="AP_endonuc_2"/>
    <property type="match status" value="1"/>
</dbReference>
<sequence>MSHSLFAANLTLLFTELPFIERFAAARAEGFEAVECLFPYEWPATELARQLSEHGLTQALFNMPAGNWAAGERGMAAIPGREAEFRAQLPRVRDYALALGCKKVHAMSGLIDPAHSLAAHRQTLIENIRHAADYLAADDIKVLLEPLNSRDVPGYFLAHQLDALALVEEIDRPNVAVQLDLYHAQIMDGDLTRLIGKLGTAIGHVQIASVPDRHEPDRGEIHYPHLLAALQAAGYRDWIGCEYHPNAGTRAGLGWLRQWQSTSR</sequence>
<dbReference type="PATRIC" id="fig|1268236.3.peg.3945"/>
<keyword evidence="1 2" id="KW-0413">Isomerase</keyword>
<dbReference type="PANTHER" id="PTHR43489">
    <property type="entry name" value="ISOMERASE"/>
    <property type="match status" value="1"/>
</dbReference>
<dbReference type="SUPFAM" id="SSF51658">
    <property type="entry name" value="Xylose isomerase-like"/>
    <property type="match status" value="1"/>
</dbReference>
<dbReference type="RefSeq" id="WP_005912158.1">
    <property type="nucleotide sequence ID" value="NZ_AQGQ01000258.1"/>
</dbReference>
<dbReference type="InterPro" id="IPR050417">
    <property type="entry name" value="Sugar_Epim/Isomerase"/>
</dbReference>
<dbReference type="Gene3D" id="3.20.20.150">
    <property type="entry name" value="Divalent-metal-dependent TIM barrel enzymes"/>
    <property type="match status" value="1"/>
</dbReference>
<dbReference type="Proteomes" id="UP000013526">
    <property type="component" value="Unassembled WGS sequence"/>
</dbReference>
<dbReference type="PIRSF" id="PIRSF006241">
    <property type="entry name" value="HyI"/>
    <property type="match status" value="1"/>
</dbReference>
<protein>
    <submittedName>
        <fullName evidence="5">AP endonuclease</fullName>
    </submittedName>
</protein>
<evidence type="ECO:0000256" key="1">
    <source>
        <dbReference type="ARBA" id="ARBA00023235"/>
    </source>
</evidence>
<keyword evidence="5" id="KW-0255">Endonuclease</keyword>
<evidence type="ECO:0000259" key="4">
    <source>
        <dbReference type="Pfam" id="PF01261"/>
    </source>
</evidence>
<dbReference type="NCBIfam" id="NF043033">
    <property type="entry name" value="OxoTetrIsom"/>
    <property type="match status" value="1"/>
</dbReference>
<name>R1EZU9_9GAMM</name>
<dbReference type="GO" id="GO:0004519">
    <property type="term" value="F:endonuclease activity"/>
    <property type="evidence" value="ECO:0007669"/>
    <property type="project" value="UniProtKB-KW"/>
</dbReference>
<dbReference type="FunFam" id="3.20.20.150:FF:000007">
    <property type="entry name" value="Hydroxypyruvate isomerase"/>
    <property type="match status" value="1"/>
</dbReference>
<keyword evidence="6" id="KW-1185">Reference proteome</keyword>
<comment type="similarity">
    <text evidence="2">Belongs to the hyi family.</text>
</comment>